<keyword evidence="1" id="KW-0812">Transmembrane</keyword>
<dbReference type="InterPro" id="IPR008930">
    <property type="entry name" value="Terpenoid_cyclase/PrenylTrfase"/>
</dbReference>
<keyword evidence="1" id="KW-1133">Transmembrane helix</keyword>
<feature type="transmembrane region" description="Helical" evidence="1">
    <location>
        <begin position="222"/>
        <end position="242"/>
    </location>
</feature>
<dbReference type="SUPFAM" id="SSF48239">
    <property type="entry name" value="Terpenoid cyclases/Protein prenyltransferases"/>
    <property type="match status" value="1"/>
</dbReference>
<evidence type="ECO:0000256" key="1">
    <source>
        <dbReference type="SAM" id="Phobius"/>
    </source>
</evidence>
<keyword evidence="1" id="KW-0472">Membrane</keyword>
<feature type="transmembrane region" description="Helical" evidence="1">
    <location>
        <begin position="190"/>
        <end position="210"/>
    </location>
</feature>
<organism evidence="2">
    <name type="scientific">invertebrate metagenome</name>
    <dbReference type="NCBI Taxonomy" id="1711999"/>
    <lineage>
        <taxon>unclassified sequences</taxon>
        <taxon>metagenomes</taxon>
        <taxon>organismal metagenomes</taxon>
    </lineage>
</organism>
<reference evidence="2" key="1">
    <citation type="submission" date="2018-10" db="EMBL/GenBank/DDBJ databases">
        <authorList>
            <person name="Gruber-Vodicka H."/>
            <person name="Jaeckle O."/>
        </authorList>
    </citation>
    <scope>NUCLEOTIDE SEQUENCE</scope>
</reference>
<dbReference type="EMBL" id="LR026963">
    <property type="protein sequence ID" value="VBB69066.1"/>
    <property type="molecule type" value="Genomic_DNA"/>
</dbReference>
<name>A0A484H550_9ZZZZ</name>
<evidence type="ECO:0000313" key="2">
    <source>
        <dbReference type="EMBL" id="VBB69066.1"/>
    </source>
</evidence>
<dbReference type="AlphaFoldDB" id="A0A484H550"/>
<accession>A0A484H550</accession>
<sequence>MAPRLFVLILFCSLSGRPAAGSGETPQDFVTRDLLTHLTNDRAFDWNRIASLSFPLTMRVLRQEEEADTRPLTTVARLLSVIKPASLSCGDATNAALTAGFLSDAGVTFASSTAAPSATNAIPMRLAHCREDLSPFETVNTLLFLCRYSPKIVGHAPDPREVRAAFATILALQQADGRFTFPGLTFLGTYYLSSHALIALYACGMSGLVVKHAQDYLWRTLYLFRYAGFLDGLAESLIFLAWTATTIVPTWATHVAFLRTRVRSDGGICFIDRSDCRSHWHTTALMAELESLDSFLHQHGVLPSGPFTPRNTMQ</sequence>
<protein>
    <submittedName>
        <fullName evidence="2">Uncharacterized protein</fullName>
    </submittedName>
</protein>
<gene>
    <name evidence="2" type="ORF">RIEGSTA812A_PEG_539</name>
</gene>
<proteinExistence type="predicted"/>